<dbReference type="EMBL" id="CAXKWB010065573">
    <property type="protein sequence ID" value="CAL4188924.1"/>
    <property type="molecule type" value="Genomic_DNA"/>
</dbReference>
<keyword evidence="3" id="KW-1185">Reference proteome</keyword>
<feature type="transmembrane region" description="Helical" evidence="1">
    <location>
        <begin position="6"/>
        <end position="34"/>
    </location>
</feature>
<keyword evidence="1" id="KW-0812">Transmembrane</keyword>
<proteinExistence type="predicted"/>
<evidence type="ECO:0000313" key="3">
    <source>
        <dbReference type="Proteomes" id="UP001497623"/>
    </source>
</evidence>
<accession>A0AAV2SG45</accession>
<feature type="non-terminal residue" evidence="2">
    <location>
        <position position="109"/>
    </location>
</feature>
<evidence type="ECO:0000313" key="2">
    <source>
        <dbReference type="EMBL" id="CAL4188924.1"/>
    </source>
</evidence>
<gene>
    <name evidence="2" type="ORF">MNOR_LOCUS36337</name>
</gene>
<sequence>DTSFSYHYVTYVVLIGLLVAALAMLMYLGITLWFTRKTLIPKRENSAVDIRENVGRNNVRMLSYQVYSLLDIQAEASAMRMRENAGPSEQNNASIDHLPYHYGHNNWNE</sequence>
<organism evidence="2 3">
    <name type="scientific">Meganyctiphanes norvegica</name>
    <name type="common">Northern krill</name>
    <name type="synonym">Thysanopoda norvegica</name>
    <dbReference type="NCBI Taxonomy" id="48144"/>
    <lineage>
        <taxon>Eukaryota</taxon>
        <taxon>Metazoa</taxon>
        <taxon>Ecdysozoa</taxon>
        <taxon>Arthropoda</taxon>
        <taxon>Crustacea</taxon>
        <taxon>Multicrustacea</taxon>
        <taxon>Malacostraca</taxon>
        <taxon>Eumalacostraca</taxon>
        <taxon>Eucarida</taxon>
        <taxon>Euphausiacea</taxon>
        <taxon>Euphausiidae</taxon>
        <taxon>Meganyctiphanes</taxon>
    </lineage>
</organism>
<evidence type="ECO:0000256" key="1">
    <source>
        <dbReference type="SAM" id="Phobius"/>
    </source>
</evidence>
<dbReference type="Proteomes" id="UP001497623">
    <property type="component" value="Unassembled WGS sequence"/>
</dbReference>
<dbReference type="AlphaFoldDB" id="A0AAV2SG45"/>
<protein>
    <submittedName>
        <fullName evidence="2">Uncharacterized protein</fullName>
    </submittedName>
</protein>
<comment type="caution">
    <text evidence="2">The sequence shown here is derived from an EMBL/GenBank/DDBJ whole genome shotgun (WGS) entry which is preliminary data.</text>
</comment>
<keyword evidence="1" id="KW-1133">Transmembrane helix</keyword>
<feature type="non-terminal residue" evidence="2">
    <location>
        <position position="1"/>
    </location>
</feature>
<keyword evidence="1" id="KW-0472">Membrane</keyword>
<reference evidence="2 3" key="1">
    <citation type="submission" date="2024-05" db="EMBL/GenBank/DDBJ databases">
        <authorList>
            <person name="Wallberg A."/>
        </authorList>
    </citation>
    <scope>NUCLEOTIDE SEQUENCE [LARGE SCALE GENOMIC DNA]</scope>
</reference>
<name>A0AAV2SG45_MEGNR</name>